<comment type="caution">
    <text evidence="1">The sequence shown here is derived from an EMBL/GenBank/DDBJ whole genome shotgun (WGS) entry which is preliminary data.</text>
</comment>
<dbReference type="EMBL" id="CM047592">
    <property type="protein sequence ID" value="KAI9917387.1"/>
    <property type="molecule type" value="Genomic_DNA"/>
</dbReference>
<accession>A0ACC0WFM5</accession>
<evidence type="ECO:0000313" key="2">
    <source>
        <dbReference type="Proteomes" id="UP001163321"/>
    </source>
</evidence>
<protein>
    <submittedName>
        <fullName evidence="1">Uncharacterized protein</fullName>
    </submittedName>
</protein>
<sequence>MVRACTRRKIQKPKPPPLVVRFVTSHRGSKSWAYRNLQPLASLQRDLVPCPALVPTAKSLRAF</sequence>
<evidence type="ECO:0000313" key="1">
    <source>
        <dbReference type="EMBL" id="KAI9917387.1"/>
    </source>
</evidence>
<dbReference type="Proteomes" id="UP001163321">
    <property type="component" value="Chromosome 13"/>
</dbReference>
<keyword evidence="2" id="KW-1185">Reference proteome</keyword>
<organism evidence="1 2">
    <name type="scientific">Peronosclerospora sorghi</name>
    <dbReference type="NCBI Taxonomy" id="230839"/>
    <lineage>
        <taxon>Eukaryota</taxon>
        <taxon>Sar</taxon>
        <taxon>Stramenopiles</taxon>
        <taxon>Oomycota</taxon>
        <taxon>Peronosporomycetes</taxon>
        <taxon>Peronosporales</taxon>
        <taxon>Peronosporaceae</taxon>
        <taxon>Peronosclerospora</taxon>
    </lineage>
</organism>
<gene>
    <name evidence="1" type="ORF">PsorP6_013220</name>
</gene>
<reference evidence="1 2" key="1">
    <citation type="journal article" date="2022" name="bioRxiv">
        <title>The genome of the oomycete Peronosclerospora sorghi, a cosmopolitan pathogen of maize and sorghum, is inflated with dispersed pseudogenes.</title>
        <authorList>
            <person name="Fletcher K."/>
            <person name="Martin F."/>
            <person name="Isakeit T."/>
            <person name="Cavanaugh K."/>
            <person name="Magill C."/>
            <person name="Michelmore R."/>
        </authorList>
    </citation>
    <scope>NUCLEOTIDE SEQUENCE [LARGE SCALE GENOMIC DNA]</scope>
    <source>
        <strain evidence="1">P6</strain>
    </source>
</reference>
<proteinExistence type="predicted"/>
<name>A0ACC0WFM5_9STRA</name>